<name>A0A2N9G9E0_FAGSY</name>
<reference evidence="1" key="1">
    <citation type="submission" date="2018-02" db="EMBL/GenBank/DDBJ databases">
        <authorList>
            <person name="Cohen D.B."/>
            <person name="Kent A.D."/>
        </authorList>
    </citation>
    <scope>NUCLEOTIDE SEQUENCE</scope>
</reference>
<protein>
    <submittedName>
        <fullName evidence="1">Uncharacterized protein</fullName>
    </submittedName>
</protein>
<sequence>MFPKAGVKHLSAPNSDHIPILLDTHLESHSGARPFRFEAMWVKDESSVNVVQNAWAIAVEGSQNFRLVKRCQKTKQDLIAWNRSVFGHAQNPYSGN</sequence>
<evidence type="ECO:0000313" key="1">
    <source>
        <dbReference type="EMBL" id="SPC96028.1"/>
    </source>
</evidence>
<dbReference type="AlphaFoldDB" id="A0A2N9G9E0"/>
<gene>
    <name evidence="1" type="ORF">FSB_LOCUS23910</name>
</gene>
<organism evidence="1">
    <name type="scientific">Fagus sylvatica</name>
    <name type="common">Beechnut</name>
    <dbReference type="NCBI Taxonomy" id="28930"/>
    <lineage>
        <taxon>Eukaryota</taxon>
        <taxon>Viridiplantae</taxon>
        <taxon>Streptophyta</taxon>
        <taxon>Embryophyta</taxon>
        <taxon>Tracheophyta</taxon>
        <taxon>Spermatophyta</taxon>
        <taxon>Magnoliopsida</taxon>
        <taxon>eudicotyledons</taxon>
        <taxon>Gunneridae</taxon>
        <taxon>Pentapetalae</taxon>
        <taxon>rosids</taxon>
        <taxon>fabids</taxon>
        <taxon>Fagales</taxon>
        <taxon>Fagaceae</taxon>
        <taxon>Fagus</taxon>
    </lineage>
</organism>
<dbReference type="EMBL" id="OIVN01001628">
    <property type="protein sequence ID" value="SPC96028.1"/>
    <property type="molecule type" value="Genomic_DNA"/>
</dbReference>
<accession>A0A2N9G9E0</accession>
<proteinExistence type="predicted"/>